<protein>
    <recommendedName>
        <fullName evidence="3">DUF155 domain-containing protein</fullName>
    </recommendedName>
</protein>
<dbReference type="OrthoDB" id="242766at2759"/>
<dbReference type="CTD" id="55005"/>
<dbReference type="GeneID" id="577029"/>
<dbReference type="Proteomes" id="UP000007110">
    <property type="component" value="Unassembled WGS sequence"/>
</dbReference>
<feature type="compositionally biased region" description="Basic residues" evidence="2">
    <location>
        <begin position="134"/>
        <end position="148"/>
    </location>
</feature>
<proteinExistence type="inferred from homology"/>
<dbReference type="PANTHER" id="PTHR16255">
    <property type="entry name" value="REQUIRED FOR MEIOTIC NUCLEAR DIVISION PROTEIN 1 HOMOLOG"/>
    <property type="match status" value="1"/>
</dbReference>
<dbReference type="PANTHER" id="PTHR16255:SF1">
    <property type="entry name" value="REQUIRED FOR MEIOTIC NUCLEAR DIVISION PROTEIN 1 HOMOLOG"/>
    <property type="match status" value="1"/>
</dbReference>
<reference evidence="5" key="1">
    <citation type="submission" date="2015-02" db="EMBL/GenBank/DDBJ databases">
        <title>Genome sequencing for Strongylocentrotus purpuratus.</title>
        <authorList>
            <person name="Murali S."/>
            <person name="Liu Y."/>
            <person name="Vee V."/>
            <person name="English A."/>
            <person name="Wang M."/>
            <person name="Skinner E."/>
            <person name="Han Y."/>
            <person name="Muzny D.M."/>
            <person name="Worley K.C."/>
            <person name="Gibbs R.A."/>
        </authorList>
    </citation>
    <scope>NUCLEOTIDE SEQUENCE</scope>
</reference>
<dbReference type="KEGG" id="spu:577029"/>
<dbReference type="InParanoid" id="A0A7M7P8R3"/>
<dbReference type="InterPro" id="IPR051624">
    <property type="entry name" value="RMD1/Sad1-interacting"/>
</dbReference>
<keyword evidence="5" id="KW-1185">Reference proteome</keyword>
<accession>A0A7M7P8R3</accession>
<reference evidence="4" key="2">
    <citation type="submission" date="2021-01" db="UniProtKB">
        <authorList>
            <consortium name="EnsemblMetazoa"/>
        </authorList>
    </citation>
    <scope>IDENTIFICATION</scope>
</reference>
<name>A0A7M7P8R3_STRPU</name>
<evidence type="ECO:0000313" key="5">
    <source>
        <dbReference type="Proteomes" id="UP000007110"/>
    </source>
</evidence>
<dbReference type="Pfam" id="PF02582">
    <property type="entry name" value="DUF155"/>
    <property type="match status" value="1"/>
</dbReference>
<dbReference type="RefSeq" id="XP_030847695.1">
    <property type="nucleotide sequence ID" value="XM_030991835.1"/>
</dbReference>
<dbReference type="AlphaFoldDB" id="A0A7M7P8R3"/>
<evidence type="ECO:0000313" key="4">
    <source>
        <dbReference type="EnsemblMetazoa" id="XP_030847695"/>
    </source>
</evidence>
<evidence type="ECO:0000259" key="3">
    <source>
        <dbReference type="Pfam" id="PF02582"/>
    </source>
</evidence>
<dbReference type="GO" id="GO:0005739">
    <property type="term" value="C:mitochondrion"/>
    <property type="evidence" value="ECO:0007669"/>
    <property type="project" value="UniProtKB-ARBA"/>
</dbReference>
<evidence type="ECO:0000256" key="2">
    <source>
        <dbReference type="SAM" id="MobiDB-lite"/>
    </source>
</evidence>
<evidence type="ECO:0000256" key="1">
    <source>
        <dbReference type="ARBA" id="ARBA00008306"/>
    </source>
</evidence>
<dbReference type="GO" id="GO:0070131">
    <property type="term" value="P:positive regulation of mitochondrial translation"/>
    <property type="evidence" value="ECO:0000318"/>
    <property type="project" value="GO_Central"/>
</dbReference>
<dbReference type="EnsemblMetazoa" id="XM_030991835">
    <property type="protein sequence ID" value="XP_030847695"/>
    <property type="gene ID" value="LOC577029"/>
</dbReference>
<organism evidence="4 5">
    <name type="scientific">Strongylocentrotus purpuratus</name>
    <name type="common">Purple sea urchin</name>
    <dbReference type="NCBI Taxonomy" id="7668"/>
    <lineage>
        <taxon>Eukaryota</taxon>
        <taxon>Metazoa</taxon>
        <taxon>Echinodermata</taxon>
        <taxon>Eleutherozoa</taxon>
        <taxon>Echinozoa</taxon>
        <taxon>Echinoidea</taxon>
        <taxon>Euechinoidea</taxon>
        <taxon>Echinacea</taxon>
        <taxon>Camarodonta</taxon>
        <taxon>Echinidea</taxon>
        <taxon>Strongylocentrotidae</taxon>
        <taxon>Strongylocentrotus</taxon>
    </lineage>
</organism>
<feature type="region of interest" description="Disordered" evidence="2">
    <location>
        <begin position="119"/>
        <end position="152"/>
    </location>
</feature>
<sequence length="457" mass="52860">MSLNLWPRLIGKPFPMQSMNVIGLRNKIATGSKFQNRNFMGLQCISQHGNALSRCHLSSSCIAIGQSRNVSRTVHHHNQKPVYSALRSASLRPGRWAQHQRFKSSDAWLEQPVVFKPTSPAAVATKEKGERNSRKVSSKVPRPRTKKPSRFDKGAEKNAYLCTAFTTAEEYNLEHLSYDLQIQKNKFVLAEMPQDAHDILHVQLSDEYYKGQEVDEPGEMFFFREGSVVFWNVPDPEIKLVMRIISRHQHQPYEIALVNWENEQMTFGYHDQATSLVKGDILLDSARPTNETALEKFAFANAMALSVKLAIWEYSLDQFVSSIENIPDNMKLGKGVKLSRKEVMKKTGELFGLRHRINLSSDLLISPDFYWDREELELVYNKMCQFLSISRRTNVMNEKLNHCTELVDLMRSHLEEKHTHRLEWMIIVLIMVEVGFEIIHYIRQYKADRAEKEVPAH</sequence>
<dbReference type="OMA" id="EMFFFRE"/>
<comment type="similarity">
    <text evidence="1">Belongs to the RMD1/sif2 family.</text>
</comment>
<feature type="domain" description="DUF155" evidence="3">
    <location>
        <begin position="220"/>
        <end position="397"/>
    </location>
</feature>
<dbReference type="InterPro" id="IPR003734">
    <property type="entry name" value="DUF155"/>
</dbReference>